<sequence>MGERPPSSDRRPQRRREEVDQLGGEPVCWLPRVCPECGRLAENEPPTRCENCGTLITLD</sequence>
<proteinExistence type="predicted"/>
<evidence type="ECO:0000313" key="2">
    <source>
        <dbReference type="EMBL" id="REF34766.1"/>
    </source>
</evidence>
<dbReference type="RefSeq" id="WP_115848671.1">
    <property type="nucleotide sequence ID" value="NZ_QTUC01000001.1"/>
</dbReference>
<dbReference type="AlphaFoldDB" id="A0A3D9V014"/>
<keyword evidence="3" id="KW-1185">Reference proteome</keyword>
<reference evidence="2 3" key="1">
    <citation type="submission" date="2018-08" db="EMBL/GenBank/DDBJ databases">
        <title>Sequencing the genomes of 1000 actinobacteria strains.</title>
        <authorList>
            <person name="Klenk H.-P."/>
        </authorList>
    </citation>
    <scope>NUCLEOTIDE SEQUENCE [LARGE SCALE GENOMIC DNA]</scope>
    <source>
        <strain evidence="2 3">DSM 22891</strain>
    </source>
</reference>
<protein>
    <submittedName>
        <fullName evidence="2">Uncharacterized protein</fullName>
    </submittedName>
</protein>
<evidence type="ECO:0000313" key="3">
    <source>
        <dbReference type="Proteomes" id="UP000256485"/>
    </source>
</evidence>
<evidence type="ECO:0000256" key="1">
    <source>
        <dbReference type="SAM" id="MobiDB-lite"/>
    </source>
</evidence>
<dbReference type="Proteomes" id="UP000256485">
    <property type="component" value="Unassembled WGS sequence"/>
</dbReference>
<feature type="region of interest" description="Disordered" evidence="1">
    <location>
        <begin position="1"/>
        <end position="21"/>
    </location>
</feature>
<accession>A0A3D9V014</accession>
<name>A0A3D9V014_THECX</name>
<feature type="compositionally biased region" description="Basic and acidic residues" evidence="1">
    <location>
        <begin position="1"/>
        <end position="19"/>
    </location>
</feature>
<organism evidence="2 3">
    <name type="scientific">Thermasporomyces composti</name>
    <dbReference type="NCBI Taxonomy" id="696763"/>
    <lineage>
        <taxon>Bacteria</taxon>
        <taxon>Bacillati</taxon>
        <taxon>Actinomycetota</taxon>
        <taxon>Actinomycetes</taxon>
        <taxon>Propionibacteriales</taxon>
        <taxon>Nocardioidaceae</taxon>
        <taxon>Thermasporomyces</taxon>
    </lineage>
</organism>
<dbReference type="OrthoDB" id="8451629at2"/>
<dbReference type="EMBL" id="QTUC01000001">
    <property type="protein sequence ID" value="REF34766.1"/>
    <property type="molecule type" value="Genomic_DNA"/>
</dbReference>
<comment type="caution">
    <text evidence="2">The sequence shown here is derived from an EMBL/GenBank/DDBJ whole genome shotgun (WGS) entry which is preliminary data.</text>
</comment>
<gene>
    <name evidence="2" type="ORF">DFJ64_0132</name>
</gene>